<evidence type="ECO:0000313" key="8">
    <source>
        <dbReference type="Proteomes" id="UP000251402"/>
    </source>
</evidence>
<dbReference type="GO" id="GO:0003677">
    <property type="term" value="F:DNA binding"/>
    <property type="evidence" value="ECO:0007669"/>
    <property type="project" value="InterPro"/>
</dbReference>
<dbReference type="RefSeq" id="WP_112567698.1">
    <property type="nucleotide sequence ID" value="NZ_CP043450.1"/>
</dbReference>
<gene>
    <name evidence="7" type="ORF">DEO27_017130</name>
</gene>
<dbReference type="CDD" id="cd06171">
    <property type="entry name" value="Sigma70_r4"/>
    <property type="match status" value="1"/>
</dbReference>
<evidence type="ECO:0000259" key="6">
    <source>
        <dbReference type="Pfam" id="PF08281"/>
    </source>
</evidence>
<keyword evidence="8" id="KW-1185">Reference proteome</keyword>
<dbReference type="EMBL" id="CP043450">
    <property type="protein sequence ID" value="QEM11678.1"/>
    <property type="molecule type" value="Genomic_DNA"/>
</dbReference>
<reference evidence="7" key="1">
    <citation type="submission" date="2019-08" db="EMBL/GenBank/DDBJ databases">
        <title>Comparative genome analysis confer to the adaptation heavy metal polluted environment.</title>
        <authorList>
            <person name="Li Y."/>
        </authorList>
    </citation>
    <scope>NUCLEOTIDE SEQUENCE [LARGE SCALE GENOMIC DNA]</scope>
    <source>
        <strain evidence="7">P1</strain>
    </source>
</reference>
<dbReference type="SUPFAM" id="SSF88659">
    <property type="entry name" value="Sigma3 and sigma4 domains of RNA polymerase sigma factors"/>
    <property type="match status" value="1"/>
</dbReference>
<feature type="domain" description="RNA polymerase sigma-70 region 2" evidence="5">
    <location>
        <begin position="27"/>
        <end position="93"/>
    </location>
</feature>
<dbReference type="OrthoDB" id="659569at2"/>
<dbReference type="AlphaFoldDB" id="A0A5C1I2S3"/>
<dbReference type="PANTHER" id="PTHR43133">
    <property type="entry name" value="RNA POLYMERASE ECF-TYPE SIGMA FACTO"/>
    <property type="match status" value="1"/>
</dbReference>
<keyword evidence="2" id="KW-0805">Transcription regulation</keyword>
<proteinExistence type="inferred from homology"/>
<dbReference type="InterPro" id="IPR039425">
    <property type="entry name" value="RNA_pol_sigma-70-like"/>
</dbReference>
<evidence type="ECO:0000256" key="3">
    <source>
        <dbReference type="ARBA" id="ARBA00023082"/>
    </source>
</evidence>
<dbReference type="KEGG" id="mrub:DEO27_017130"/>
<dbReference type="NCBIfam" id="TIGR02985">
    <property type="entry name" value="Sig70_bacteroi1"/>
    <property type="match status" value="1"/>
</dbReference>
<dbReference type="InterPro" id="IPR007627">
    <property type="entry name" value="RNA_pol_sigma70_r2"/>
</dbReference>
<organism evidence="7 8">
    <name type="scientific">Mucilaginibacter rubeus</name>
    <dbReference type="NCBI Taxonomy" id="2027860"/>
    <lineage>
        <taxon>Bacteria</taxon>
        <taxon>Pseudomonadati</taxon>
        <taxon>Bacteroidota</taxon>
        <taxon>Sphingobacteriia</taxon>
        <taxon>Sphingobacteriales</taxon>
        <taxon>Sphingobacteriaceae</taxon>
        <taxon>Mucilaginibacter</taxon>
    </lineage>
</organism>
<evidence type="ECO:0000259" key="5">
    <source>
        <dbReference type="Pfam" id="PF04542"/>
    </source>
</evidence>
<dbReference type="Gene3D" id="1.10.10.10">
    <property type="entry name" value="Winged helix-like DNA-binding domain superfamily/Winged helix DNA-binding domain"/>
    <property type="match status" value="1"/>
</dbReference>
<evidence type="ECO:0000256" key="2">
    <source>
        <dbReference type="ARBA" id="ARBA00023015"/>
    </source>
</evidence>
<dbReference type="SUPFAM" id="SSF88946">
    <property type="entry name" value="Sigma2 domain of RNA polymerase sigma factors"/>
    <property type="match status" value="1"/>
</dbReference>
<dbReference type="NCBIfam" id="TIGR02937">
    <property type="entry name" value="sigma70-ECF"/>
    <property type="match status" value="1"/>
</dbReference>
<sequence length="199" mass="23354">MLAYTVYNDAELTDLLRSGDEPAYTEIYRRYWRLMYAHIYKMLRDEEDSKDILQELFGTLWTKADKIPAQGNLAGYLYVSARNMVLNHIRQRKFRNDYLSSLAQFANEASKDTLHYLEERDLLAAIDREIEALPPKMRQVFEMSRKQNLTHKEIAESLGTSEETVKKQIHKSLKRLRANLKDPDTAVSLLMLLSFFKKV</sequence>
<dbReference type="Pfam" id="PF08281">
    <property type="entry name" value="Sigma70_r4_2"/>
    <property type="match status" value="1"/>
</dbReference>
<dbReference type="InterPro" id="IPR014284">
    <property type="entry name" value="RNA_pol_sigma-70_dom"/>
</dbReference>
<evidence type="ECO:0000256" key="1">
    <source>
        <dbReference type="ARBA" id="ARBA00010641"/>
    </source>
</evidence>
<dbReference type="InterPro" id="IPR013324">
    <property type="entry name" value="RNA_pol_sigma_r3/r4-like"/>
</dbReference>
<protein>
    <submittedName>
        <fullName evidence="7">RNA polymerase sigma-70 factor</fullName>
    </submittedName>
</protein>
<dbReference type="Proteomes" id="UP000251402">
    <property type="component" value="Chromosome"/>
</dbReference>
<keyword evidence="3" id="KW-0731">Sigma factor</keyword>
<dbReference type="InterPro" id="IPR013325">
    <property type="entry name" value="RNA_pol_sigma_r2"/>
</dbReference>
<accession>A0A5C1I2S3</accession>
<evidence type="ECO:0000313" key="7">
    <source>
        <dbReference type="EMBL" id="QEM11678.1"/>
    </source>
</evidence>
<dbReference type="InterPro" id="IPR013249">
    <property type="entry name" value="RNA_pol_sigma70_r4_t2"/>
</dbReference>
<dbReference type="Pfam" id="PF04542">
    <property type="entry name" value="Sigma70_r2"/>
    <property type="match status" value="1"/>
</dbReference>
<keyword evidence="4" id="KW-0804">Transcription</keyword>
<dbReference type="InterPro" id="IPR014327">
    <property type="entry name" value="RNA_pol_sigma70_bacteroid"/>
</dbReference>
<dbReference type="Gene3D" id="1.10.1740.10">
    <property type="match status" value="1"/>
</dbReference>
<comment type="similarity">
    <text evidence="1">Belongs to the sigma-70 factor family. ECF subfamily.</text>
</comment>
<dbReference type="PANTHER" id="PTHR43133:SF46">
    <property type="entry name" value="RNA POLYMERASE SIGMA-70 FACTOR ECF SUBFAMILY"/>
    <property type="match status" value="1"/>
</dbReference>
<evidence type="ECO:0000256" key="4">
    <source>
        <dbReference type="ARBA" id="ARBA00023163"/>
    </source>
</evidence>
<dbReference type="InterPro" id="IPR036388">
    <property type="entry name" value="WH-like_DNA-bd_sf"/>
</dbReference>
<dbReference type="GO" id="GO:0016987">
    <property type="term" value="F:sigma factor activity"/>
    <property type="evidence" value="ECO:0007669"/>
    <property type="project" value="UniProtKB-KW"/>
</dbReference>
<feature type="domain" description="RNA polymerase sigma factor 70 region 4 type 2" evidence="6">
    <location>
        <begin position="124"/>
        <end position="176"/>
    </location>
</feature>
<dbReference type="GO" id="GO:0006352">
    <property type="term" value="P:DNA-templated transcription initiation"/>
    <property type="evidence" value="ECO:0007669"/>
    <property type="project" value="InterPro"/>
</dbReference>
<name>A0A5C1I2S3_9SPHI</name>